<dbReference type="EMBL" id="QGKY02001925">
    <property type="protein sequence ID" value="KAF2546205.1"/>
    <property type="molecule type" value="Genomic_DNA"/>
</dbReference>
<accession>A0A8S9GJ49</accession>
<organism evidence="1">
    <name type="scientific">Brassica cretica</name>
    <name type="common">Mustard</name>
    <dbReference type="NCBI Taxonomy" id="69181"/>
    <lineage>
        <taxon>Eukaryota</taxon>
        <taxon>Viridiplantae</taxon>
        <taxon>Streptophyta</taxon>
        <taxon>Embryophyta</taxon>
        <taxon>Tracheophyta</taxon>
        <taxon>Spermatophyta</taxon>
        <taxon>Magnoliopsida</taxon>
        <taxon>eudicotyledons</taxon>
        <taxon>Gunneridae</taxon>
        <taxon>Pentapetalae</taxon>
        <taxon>rosids</taxon>
        <taxon>malvids</taxon>
        <taxon>Brassicales</taxon>
        <taxon>Brassicaceae</taxon>
        <taxon>Brassiceae</taxon>
        <taxon>Brassica</taxon>
    </lineage>
</organism>
<sequence>MCAGMSGHSARSLCFQSKCFTPLRDVAPYVSFVSSFCARVDEVAPPGRSASRAGASPRSERSLRLSALFLHIARGMMTSLCLGRSGSRKSSARG</sequence>
<proteinExistence type="predicted"/>
<protein>
    <submittedName>
        <fullName evidence="1">Uncharacterized protein</fullName>
    </submittedName>
</protein>
<gene>
    <name evidence="1" type="ORF">F2Q70_00023162</name>
</gene>
<reference evidence="1" key="1">
    <citation type="submission" date="2019-12" db="EMBL/GenBank/DDBJ databases">
        <title>Genome sequencing and annotation of Brassica cretica.</title>
        <authorList>
            <person name="Studholme D.J."/>
            <person name="Sarris P.F."/>
        </authorList>
    </citation>
    <scope>NUCLEOTIDE SEQUENCE</scope>
    <source>
        <strain evidence="1">PFS-102/07</strain>
        <tissue evidence="1">Leaf</tissue>
    </source>
</reference>
<dbReference type="AlphaFoldDB" id="A0A8S9GJ49"/>
<name>A0A8S9GJ49_BRACR</name>
<evidence type="ECO:0000313" key="1">
    <source>
        <dbReference type="EMBL" id="KAF2546205.1"/>
    </source>
</evidence>
<comment type="caution">
    <text evidence="1">The sequence shown here is derived from an EMBL/GenBank/DDBJ whole genome shotgun (WGS) entry which is preliminary data.</text>
</comment>